<protein>
    <submittedName>
        <fullName evidence="2">Uncharacterized protein</fullName>
    </submittedName>
</protein>
<keyword evidence="3" id="KW-1185">Reference proteome</keyword>
<feature type="region of interest" description="Disordered" evidence="1">
    <location>
        <begin position="67"/>
        <end position="96"/>
    </location>
</feature>
<sequence>MPKAQSATIRRLLSIKPPTQRIRDGGLVRGPGTGTSDSIPARLSKGEFVLPADTVKKVGVRKLRDLVDDTHEPSGKRSRRGHFADGGMLGDDDRKRANSFGDAAAAAADPGVQKPIDSAPYPAAYVWRDRQLAEQGNPPAAEAAPVSPSRENLISQIPTHGNPQAPAADGSQNSWSNTEIGRNVSNAMMALPGAGAVPVIAKTGGAISTGLNATSRLMNAGANMAVGGAAATEVLKEVEPAVTTPSAPSIAASVINPAEQRLAAGAQTSPQSPPSVAMDPAARDSMGRPAGSNTITFDKATNTYSGTNIGPDAAIAGGVNRGSYTGGISSGAESAQRVADIYKSAVANLAGPPAAGAPTVVHSGNDWQARNDLRNAQVSAGALQGSWDNWRNKGGPSAAQTKFASLQTADQAARGAQPGLDQEAMRQQGATARNTQDNRTRSLADVARSSLERDRFGLEQTQAGFQNRSAQRLENAQLALESAKTEDEQRGARQRLLALMGKPDGDTWKAVALQGGMDAQGNKTDSVLGAVNERTGEMRRMAGAAPQTPAPAEGALVFGKDGRHYLVKNGKPVPVGG</sequence>
<feature type="region of interest" description="Disordered" evidence="1">
    <location>
        <begin position="20"/>
        <end position="40"/>
    </location>
</feature>
<name>A0A975H539_9BURK</name>
<reference evidence="2" key="1">
    <citation type="submission" date="2021-03" db="EMBL/GenBank/DDBJ databases">
        <title>Ottowia sp. 27C isolated from the cloaca of a Giant Asian pond turtle (Heosemys grandis).</title>
        <authorList>
            <person name="Spergser J."/>
            <person name="Busse H.-J."/>
        </authorList>
    </citation>
    <scope>NUCLEOTIDE SEQUENCE</scope>
    <source>
        <strain evidence="2">27C</strain>
    </source>
</reference>
<organism evidence="2 3">
    <name type="scientific">Ottowia testudinis</name>
    <dbReference type="NCBI Taxonomy" id="2816950"/>
    <lineage>
        <taxon>Bacteria</taxon>
        <taxon>Pseudomonadati</taxon>
        <taxon>Pseudomonadota</taxon>
        <taxon>Betaproteobacteria</taxon>
        <taxon>Burkholderiales</taxon>
        <taxon>Comamonadaceae</taxon>
        <taxon>Ottowia</taxon>
    </lineage>
</organism>
<evidence type="ECO:0000313" key="3">
    <source>
        <dbReference type="Proteomes" id="UP000663903"/>
    </source>
</evidence>
<feature type="region of interest" description="Disordered" evidence="1">
    <location>
        <begin position="264"/>
        <end position="294"/>
    </location>
</feature>
<proteinExistence type="predicted"/>
<dbReference type="RefSeq" id="WP_208008116.1">
    <property type="nucleotide sequence ID" value="NZ_CP071796.1"/>
</dbReference>
<dbReference type="Proteomes" id="UP000663903">
    <property type="component" value="Chromosome"/>
</dbReference>
<accession>A0A975H539</accession>
<feature type="region of interest" description="Disordered" evidence="1">
    <location>
        <begin position="134"/>
        <end position="178"/>
    </location>
</feature>
<dbReference type="EMBL" id="CP071796">
    <property type="protein sequence ID" value="QTD44552.1"/>
    <property type="molecule type" value="Genomic_DNA"/>
</dbReference>
<dbReference type="AlphaFoldDB" id="A0A975H539"/>
<feature type="compositionally biased region" description="Polar residues" evidence="1">
    <location>
        <begin position="150"/>
        <end position="162"/>
    </location>
</feature>
<feature type="compositionally biased region" description="Low complexity" evidence="1">
    <location>
        <begin position="138"/>
        <end position="149"/>
    </location>
</feature>
<feature type="region of interest" description="Disordered" evidence="1">
    <location>
        <begin position="411"/>
        <end position="441"/>
    </location>
</feature>
<gene>
    <name evidence="2" type="ORF">J1M35_15845</name>
</gene>
<evidence type="ECO:0000256" key="1">
    <source>
        <dbReference type="SAM" id="MobiDB-lite"/>
    </source>
</evidence>
<evidence type="ECO:0000313" key="2">
    <source>
        <dbReference type="EMBL" id="QTD44552.1"/>
    </source>
</evidence>
<dbReference type="KEGG" id="otd:J1M35_15845"/>